<keyword evidence="1" id="KW-0175">Coiled coil</keyword>
<keyword evidence="5" id="KW-1185">Reference proteome</keyword>
<protein>
    <recommendedName>
        <fullName evidence="3">Spindle pole body-associated protein cut12 domain-containing protein</fullName>
    </recommendedName>
</protein>
<evidence type="ECO:0000256" key="2">
    <source>
        <dbReference type="SAM" id="MobiDB-lite"/>
    </source>
</evidence>
<feature type="compositionally biased region" description="Polar residues" evidence="2">
    <location>
        <begin position="643"/>
        <end position="655"/>
    </location>
</feature>
<dbReference type="Pfam" id="PF11500">
    <property type="entry name" value="Cut12"/>
    <property type="match status" value="1"/>
</dbReference>
<dbReference type="Proteomes" id="UP000566819">
    <property type="component" value="Unassembled WGS sequence"/>
</dbReference>
<feature type="coiled-coil region" evidence="1">
    <location>
        <begin position="269"/>
        <end position="303"/>
    </location>
</feature>
<gene>
    <name evidence="4" type="ORF">G7Y89_g1390</name>
</gene>
<evidence type="ECO:0000313" key="4">
    <source>
        <dbReference type="EMBL" id="KAF4636700.1"/>
    </source>
</evidence>
<dbReference type="AlphaFoldDB" id="A0A8H4RX61"/>
<feature type="compositionally biased region" description="Polar residues" evidence="2">
    <location>
        <begin position="546"/>
        <end position="559"/>
    </location>
</feature>
<dbReference type="EMBL" id="JAAMPI010000053">
    <property type="protein sequence ID" value="KAF4636700.1"/>
    <property type="molecule type" value="Genomic_DNA"/>
</dbReference>
<dbReference type="OrthoDB" id="5383703at2759"/>
<feature type="compositionally biased region" description="Basic and acidic residues" evidence="2">
    <location>
        <begin position="720"/>
        <end position="739"/>
    </location>
</feature>
<feature type="compositionally biased region" description="Polar residues" evidence="2">
    <location>
        <begin position="688"/>
        <end position="702"/>
    </location>
</feature>
<name>A0A8H4RX61_9HELO</name>
<feature type="region of interest" description="Disordered" evidence="2">
    <location>
        <begin position="526"/>
        <end position="739"/>
    </location>
</feature>
<evidence type="ECO:0000313" key="5">
    <source>
        <dbReference type="Proteomes" id="UP000566819"/>
    </source>
</evidence>
<proteinExistence type="predicted"/>
<sequence>MLNWWLGRGVEGSRELGDHQEAEPPETPAPVFAARALKSAIFGTPARPVDDTLCEIENPVEVIIGKDVKAPQTRSSSPTKPPGILLTPGTGTTRRKTVSFGKELVDKVEDLEGEIIPRSKREFESNDCIDEPTKKGSTRRDTSSRHLRRTSLINRLERVKEEKVSSSESSRAVRDQNDGIDTNSKEDQISHEELQSNAKTETKASKTNSDLLQNLATRYNGDGDATMDLDHPHSRSGQYWKSQWQTYHDQAQAEMQRLLKYKNHAKTYAKKKDATAIELAEKLKEAQRKVLIMENMVSELSARVAAVGLEDADGESPELMQELARQTALALEYKAQVEEFREALEGGEAVISASQEQKNPISPRSEKTLIDTHHELKKAREQLREMAALREELKARTCCTLIFASGSKKKILRGAGNCQMSSAKKKDEALKNLQQDYEKLKDIAKSQRRDAEQLLQKKHDQAVEYRREIKSLRAAQSNVQQLEQALNQKTVGHEKVVGLLQDEITALKTKLRPEITGAELGKIEQTSERVPSIEAGQSRESHIPISVQSISRPSKTLPSSRRKHSETTAESPMPRSSQALSEIVNNASFDTVPPKTSGPVHYTPLSKRFSDMSLNPPKLDLPSSESSLPLVPRGRAIPERDNQQSPRPSMFNIASSPPKPAIMRSRASMELPRQKVGNETHDRRHKSIASSRLSSMDTSRARNTIPPERAAAARARLKQKNAEKKRVQALGAEKENIPN</sequence>
<feature type="region of interest" description="Disordered" evidence="2">
    <location>
        <begin position="70"/>
        <end position="95"/>
    </location>
</feature>
<dbReference type="InterPro" id="IPR021589">
    <property type="entry name" value="Cut12"/>
</dbReference>
<feature type="region of interest" description="Disordered" evidence="2">
    <location>
        <begin position="123"/>
        <end position="209"/>
    </location>
</feature>
<feature type="compositionally biased region" description="Basic and acidic residues" evidence="2">
    <location>
        <begin position="672"/>
        <end position="682"/>
    </location>
</feature>
<reference evidence="4 5" key="1">
    <citation type="submission" date="2020-03" db="EMBL/GenBank/DDBJ databases">
        <title>Draft Genome Sequence of Cudoniella acicularis.</title>
        <authorList>
            <person name="Buettner E."/>
            <person name="Kellner H."/>
        </authorList>
    </citation>
    <scope>NUCLEOTIDE SEQUENCE [LARGE SCALE GENOMIC DNA]</scope>
    <source>
        <strain evidence="4 5">DSM 108380</strain>
    </source>
</reference>
<feature type="compositionally biased region" description="Low complexity" evidence="2">
    <location>
        <begin position="616"/>
        <end position="630"/>
    </location>
</feature>
<accession>A0A8H4RX61</accession>
<feature type="compositionally biased region" description="Basic and acidic residues" evidence="2">
    <location>
        <begin position="131"/>
        <end position="144"/>
    </location>
</feature>
<evidence type="ECO:0000256" key="1">
    <source>
        <dbReference type="SAM" id="Coils"/>
    </source>
</evidence>
<feature type="coiled-coil region" evidence="1">
    <location>
        <begin position="423"/>
        <end position="492"/>
    </location>
</feature>
<feature type="domain" description="Spindle pole body-associated protein cut12" evidence="3">
    <location>
        <begin position="183"/>
        <end position="306"/>
    </location>
</feature>
<feature type="compositionally biased region" description="Basic and acidic residues" evidence="2">
    <location>
        <begin position="155"/>
        <end position="204"/>
    </location>
</feature>
<comment type="caution">
    <text evidence="4">The sequence shown here is derived from an EMBL/GenBank/DDBJ whole genome shotgun (WGS) entry which is preliminary data.</text>
</comment>
<evidence type="ECO:0000259" key="3">
    <source>
        <dbReference type="Pfam" id="PF11500"/>
    </source>
</evidence>
<organism evidence="4 5">
    <name type="scientific">Cudoniella acicularis</name>
    <dbReference type="NCBI Taxonomy" id="354080"/>
    <lineage>
        <taxon>Eukaryota</taxon>
        <taxon>Fungi</taxon>
        <taxon>Dikarya</taxon>
        <taxon>Ascomycota</taxon>
        <taxon>Pezizomycotina</taxon>
        <taxon>Leotiomycetes</taxon>
        <taxon>Helotiales</taxon>
        <taxon>Tricladiaceae</taxon>
        <taxon>Cudoniella</taxon>
    </lineage>
</organism>
<feature type="compositionally biased region" description="Low complexity" evidence="2">
    <location>
        <begin position="82"/>
        <end position="92"/>
    </location>
</feature>
<feature type="compositionally biased region" description="Polar residues" evidence="2">
    <location>
        <begin position="568"/>
        <end position="589"/>
    </location>
</feature>